<organism evidence="2 3">
    <name type="scientific">Caulobacter vibrioides</name>
    <name type="common">Caulobacter crescentus</name>
    <dbReference type="NCBI Taxonomy" id="155892"/>
    <lineage>
        <taxon>Bacteria</taxon>
        <taxon>Pseudomonadati</taxon>
        <taxon>Pseudomonadota</taxon>
        <taxon>Alphaproteobacteria</taxon>
        <taxon>Caulobacterales</taxon>
        <taxon>Caulobacteraceae</taxon>
        <taxon>Caulobacter</taxon>
    </lineage>
</organism>
<protein>
    <submittedName>
        <fullName evidence="2">Uncharacterized protein</fullName>
    </submittedName>
</protein>
<reference evidence="2 3" key="1">
    <citation type="submission" date="2017-03" db="EMBL/GenBank/DDBJ databases">
        <title>Lifting the veil on microbial sulfur biogeochemistry in mining wastewaters.</title>
        <authorList>
            <person name="Kantor R.S."/>
            <person name="Colenbrander Nelson T."/>
            <person name="Marshall S."/>
            <person name="Bennett D."/>
            <person name="Apte S."/>
            <person name="Camacho D."/>
            <person name="Thomas B.C."/>
            <person name="Warren L.A."/>
            <person name="Banfield J.F."/>
        </authorList>
    </citation>
    <scope>NUCLEOTIDE SEQUENCE [LARGE SCALE GENOMIC DNA]</scope>
    <source>
        <strain evidence="2">32-67-7</strain>
    </source>
</reference>
<sequence>MPPAALMFRHSRAIPLCFLYQDFLGSPMERIERLPAVKPGSKPTLPLQRRDTLITSGRLSPLGEELPEVNERIQGRQPFSIVPHRRTLQDYSVIASHRGQRSAGVPRSNPERSF</sequence>
<gene>
    <name evidence="2" type="ORF">B7Z12_22040</name>
</gene>
<feature type="region of interest" description="Disordered" evidence="1">
    <location>
        <begin position="93"/>
        <end position="114"/>
    </location>
</feature>
<evidence type="ECO:0000256" key="1">
    <source>
        <dbReference type="SAM" id="MobiDB-lite"/>
    </source>
</evidence>
<dbReference type="Proteomes" id="UP000215616">
    <property type="component" value="Unassembled WGS sequence"/>
</dbReference>
<evidence type="ECO:0000313" key="3">
    <source>
        <dbReference type="Proteomes" id="UP000215616"/>
    </source>
</evidence>
<dbReference type="EMBL" id="NCDQ01000702">
    <property type="protein sequence ID" value="OYW97189.1"/>
    <property type="molecule type" value="Genomic_DNA"/>
</dbReference>
<name>A0A258CNH8_CAUVI</name>
<dbReference type="AlphaFoldDB" id="A0A258CNH8"/>
<accession>A0A258CNH8</accession>
<feature type="region of interest" description="Disordered" evidence="1">
    <location>
        <begin position="37"/>
        <end position="61"/>
    </location>
</feature>
<proteinExistence type="predicted"/>
<evidence type="ECO:0000313" key="2">
    <source>
        <dbReference type="EMBL" id="OYW97189.1"/>
    </source>
</evidence>
<comment type="caution">
    <text evidence="2">The sequence shown here is derived from an EMBL/GenBank/DDBJ whole genome shotgun (WGS) entry which is preliminary data.</text>
</comment>